<feature type="domain" description="DUF1990" evidence="2">
    <location>
        <begin position="113"/>
        <end position="211"/>
    </location>
</feature>
<proteinExistence type="predicted"/>
<dbReference type="Proteomes" id="UP000280008">
    <property type="component" value="Unassembled WGS sequence"/>
</dbReference>
<dbReference type="RefSeq" id="WP_121368708.1">
    <property type="nucleotide sequence ID" value="NZ_RBKS01000001.1"/>
</dbReference>
<gene>
    <name evidence="3" type="ORF">C8E83_0994</name>
</gene>
<keyword evidence="4" id="KW-1185">Reference proteome</keyword>
<sequence>MRRQTHTDTQTTYGQVGATQAPDLMQYPPAGFRPVEYRTRIGHGDDRFETAWSALMTWKVQERSGIAVHVDDVPALDEGAYTPVTFDDEGNPLDPAAYSAPSAEAHFAPDGEPFLTAGTTATLTIPAYGRHVKAPVRVVYVIDEPARKGFAYGTLEGHPESGEESWVIDQTDDGSVWLTVRAFSRPSNWKWRFVAPFLKAQQNKYTQRYLRVLVGD</sequence>
<accession>A0A495IFP7</accession>
<dbReference type="EMBL" id="RBKS01000001">
    <property type="protein sequence ID" value="RKR73896.1"/>
    <property type="molecule type" value="Genomic_DNA"/>
</dbReference>
<evidence type="ECO:0000313" key="4">
    <source>
        <dbReference type="Proteomes" id="UP000280008"/>
    </source>
</evidence>
<dbReference type="PIRSF" id="PIRSF010260">
    <property type="entry name" value="UCP010260"/>
    <property type="match status" value="1"/>
</dbReference>
<dbReference type="AlphaFoldDB" id="A0A495IFP7"/>
<evidence type="ECO:0000259" key="2">
    <source>
        <dbReference type="Pfam" id="PF09348"/>
    </source>
</evidence>
<organism evidence="3 4">
    <name type="scientific">Frondihabitans australicus</name>
    <dbReference type="NCBI Taxonomy" id="386892"/>
    <lineage>
        <taxon>Bacteria</taxon>
        <taxon>Bacillati</taxon>
        <taxon>Actinomycetota</taxon>
        <taxon>Actinomycetes</taxon>
        <taxon>Micrococcales</taxon>
        <taxon>Microbacteriaceae</taxon>
        <taxon>Frondihabitans</taxon>
    </lineage>
</organism>
<dbReference type="InterPro" id="IPR018960">
    <property type="entry name" value="DUF1990"/>
</dbReference>
<feature type="compositionally biased region" description="Polar residues" evidence="1">
    <location>
        <begin position="7"/>
        <end position="18"/>
    </location>
</feature>
<evidence type="ECO:0000313" key="3">
    <source>
        <dbReference type="EMBL" id="RKR73896.1"/>
    </source>
</evidence>
<dbReference type="InterPro" id="IPR014457">
    <property type="entry name" value="UCP010260"/>
</dbReference>
<dbReference type="OrthoDB" id="120660at2"/>
<feature type="domain" description="DUF1990" evidence="2">
    <location>
        <begin position="12"/>
        <end position="76"/>
    </location>
</feature>
<feature type="region of interest" description="Disordered" evidence="1">
    <location>
        <begin position="1"/>
        <end position="27"/>
    </location>
</feature>
<dbReference type="Pfam" id="PF09348">
    <property type="entry name" value="DUF1990"/>
    <property type="match status" value="2"/>
</dbReference>
<name>A0A495IFP7_9MICO</name>
<comment type="caution">
    <text evidence="3">The sequence shown here is derived from an EMBL/GenBank/DDBJ whole genome shotgun (WGS) entry which is preliminary data.</text>
</comment>
<evidence type="ECO:0000256" key="1">
    <source>
        <dbReference type="SAM" id="MobiDB-lite"/>
    </source>
</evidence>
<dbReference type="PANTHER" id="PTHR34202:SF1">
    <property type="entry name" value="UPF0548 PROTEIN"/>
    <property type="match status" value="1"/>
</dbReference>
<protein>
    <submittedName>
        <fullName evidence="3">Uncharacterized protein (UPF0548 family)</fullName>
    </submittedName>
</protein>
<dbReference type="PANTHER" id="PTHR34202">
    <property type="entry name" value="UPF0548 PROTEIN"/>
    <property type="match status" value="1"/>
</dbReference>
<reference evidence="3 4" key="1">
    <citation type="submission" date="2018-10" db="EMBL/GenBank/DDBJ databases">
        <title>Sequencing the genomes of 1000 actinobacteria strains.</title>
        <authorList>
            <person name="Klenk H.-P."/>
        </authorList>
    </citation>
    <scope>NUCLEOTIDE SEQUENCE [LARGE SCALE GENOMIC DNA]</scope>
    <source>
        <strain evidence="3 4">DSM 17894</strain>
    </source>
</reference>